<comment type="caution">
    <text evidence="6">The sequence shown here is derived from an EMBL/GenBank/DDBJ whole genome shotgun (WGS) entry which is preliminary data.</text>
</comment>
<dbReference type="PANTHER" id="PTHR43129">
    <property type="entry name" value="FOSMIDOMYCIN RESISTANCE PROTEIN"/>
    <property type="match status" value="1"/>
</dbReference>
<dbReference type="Pfam" id="PF07690">
    <property type="entry name" value="MFS_1"/>
    <property type="match status" value="2"/>
</dbReference>
<dbReference type="InterPro" id="IPR036259">
    <property type="entry name" value="MFS_trans_sf"/>
</dbReference>
<sequence>MPLMTTQTSSPAATAGHQTALTIIFAVSGAHLLNDLLQFLLPALYPLLKDNYGLNYLQIGLLTLGQQITACFLQPIFGLRGDLRPNPYSLALSLTIVTIGVLGLAFANGFTWLFVAAVVMGTGSALFHPEASRVARMASGGKLGFAQSLFQVGGNLGTAFGPLAAALILIPMGQQTTAWFLIAGFAGIALLTYVGRWFVEHQRQAATRPAVMHKKPALSRNRLIVAFVVIGALLLSKFIYIEGLKSYYAFFLMEKFSLSAPEAQLYLFLFLGSVAAGTFIGGPIGDRYGRLSVIWVSILGALPFTLLLPYLDLYGTAAMSVMTGLVLSSAFSAMVVYAQELVPGKVGMIAGFVFGFAFGIGALGAAAMGALADWIGIIPVFQICAFLPVLGILTIFLPRTAELHPEAKEKLA</sequence>
<evidence type="ECO:0000256" key="3">
    <source>
        <dbReference type="ARBA" id="ARBA00023136"/>
    </source>
</evidence>
<feature type="transmembrane region" description="Helical" evidence="4">
    <location>
        <begin position="53"/>
        <end position="76"/>
    </location>
</feature>
<keyword evidence="3 4" id="KW-0472">Membrane</keyword>
<dbReference type="InterPro" id="IPR011701">
    <property type="entry name" value="MFS"/>
</dbReference>
<dbReference type="GO" id="GO:0005886">
    <property type="term" value="C:plasma membrane"/>
    <property type="evidence" value="ECO:0007669"/>
    <property type="project" value="TreeGrafter"/>
</dbReference>
<feature type="transmembrane region" description="Helical" evidence="4">
    <location>
        <begin position="349"/>
        <end position="368"/>
    </location>
</feature>
<feature type="transmembrane region" description="Helical" evidence="4">
    <location>
        <begin position="374"/>
        <end position="397"/>
    </location>
</feature>
<evidence type="ECO:0000313" key="6">
    <source>
        <dbReference type="EMBL" id="KFL31372.1"/>
    </source>
</evidence>
<accession>A0A087M3B9</accession>
<feature type="domain" description="Major facilitator superfamily (MFS) profile" evidence="5">
    <location>
        <begin position="23"/>
        <end position="403"/>
    </location>
</feature>
<feature type="transmembrane region" description="Helical" evidence="4">
    <location>
        <begin position="223"/>
        <end position="243"/>
    </location>
</feature>
<dbReference type="SUPFAM" id="SSF103473">
    <property type="entry name" value="MFS general substrate transporter"/>
    <property type="match status" value="1"/>
</dbReference>
<reference evidence="6 7" key="1">
    <citation type="submission" date="2014-08" db="EMBL/GenBank/DDBJ databases">
        <authorList>
            <person name="Hassan Y.I."/>
            <person name="Lepp D."/>
            <person name="Zhou T."/>
        </authorList>
    </citation>
    <scope>NUCLEOTIDE SEQUENCE [LARGE SCALE GENOMIC DNA]</scope>
    <source>
        <strain evidence="6 7">IFO13584</strain>
    </source>
</reference>
<dbReference type="PANTHER" id="PTHR43129:SF1">
    <property type="entry name" value="FOSMIDOMYCIN RESISTANCE PROTEIN"/>
    <property type="match status" value="1"/>
</dbReference>
<keyword evidence="7" id="KW-1185">Reference proteome</keyword>
<dbReference type="CDD" id="cd17478">
    <property type="entry name" value="MFS_FsR"/>
    <property type="match status" value="1"/>
</dbReference>
<feature type="transmembrane region" description="Helical" evidence="4">
    <location>
        <begin position="317"/>
        <end position="337"/>
    </location>
</feature>
<organism evidence="6 7">
    <name type="scientific">Devosia riboflavina</name>
    <dbReference type="NCBI Taxonomy" id="46914"/>
    <lineage>
        <taxon>Bacteria</taxon>
        <taxon>Pseudomonadati</taxon>
        <taxon>Pseudomonadota</taxon>
        <taxon>Alphaproteobacteria</taxon>
        <taxon>Hyphomicrobiales</taxon>
        <taxon>Devosiaceae</taxon>
        <taxon>Devosia</taxon>
    </lineage>
</organism>
<name>A0A087M3B9_9HYPH</name>
<dbReference type="AlphaFoldDB" id="A0A087M3B9"/>
<protein>
    <submittedName>
        <fullName evidence="6">Fosmidomycin resistance protein</fullName>
    </submittedName>
</protein>
<dbReference type="PROSITE" id="PS50850">
    <property type="entry name" value="MFS"/>
    <property type="match status" value="1"/>
</dbReference>
<feature type="transmembrane region" description="Helical" evidence="4">
    <location>
        <begin position="112"/>
        <end position="128"/>
    </location>
</feature>
<dbReference type="STRING" id="46914.JP75_07320"/>
<gene>
    <name evidence="6" type="ORF">JP75_07320</name>
</gene>
<evidence type="ECO:0000256" key="1">
    <source>
        <dbReference type="ARBA" id="ARBA00022692"/>
    </source>
</evidence>
<dbReference type="InterPro" id="IPR020846">
    <property type="entry name" value="MFS_dom"/>
</dbReference>
<dbReference type="GO" id="GO:0022857">
    <property type="term" value="F:transmembrane transporter activity"/>
    <property type="evidence" value="ECO:0007669"/>
    <property type="project" value="InterPro"/>
</dbReference>
<feature type="transmembrane region" description="Helical" evidence="4">
    <location>
        <begin position="88"/>
        <end position="106"/>
    </location>
</feature>
<evidence type="ECO:0000259" key="5">
    <source>
        <dbReference type="PROSITE" id="PS50850"/>
    </source>
</evidence>
<evidence type="ECO:0000256" key="4">
    <source>
        <dbReference type="SAM" id="Phobius"/>
    </source>
</evidence>
<keyword evidence="1 4" id="KW-0812">Transmembrane</keyword>
<evidence type="ECO:0000313" key="7">
    <source>
        <dbReference type="Proteomes" id="UP000028981"/>
    </source>
</evidence>
<dbReference type="Proteomes" id="UP000028981">
    <property type="component" value="Unassembled WGS sequence"/>
</dbReference>
<dbReference type="EMBL" id="JQGC01000006">
    <property type="protein sequence ID" value="KFL31372.1"/>
    <property type="molecule type" value="Genomic_DNA"/>
</dbReference>
<feature type="transmembrane region" description="Helical" evidence="4">
    <location>
        <begin position="12"/>
        <end position="33"/>
    </location>
</feature>
<feature type="transmembrane region" description="Helical" evidence="4">
    <location>
        <begin position="178"/>
        <end position="199"/>
    </location>
</feature>
<feature type="transmembrane region" description="Helical" evidence="4">
    <location>
        <begin position="149"/>
        <end position="172"/>
    </location>
</feature>
<keyword evidence="2 4" id="KW-1133">Transmembrane helix</keyword>
<dbReference type="Gene3D" id="1.20.1250.20">
    <property type="entry name" value="MFS general substrate transporter like domains"/>
    <property type="match status" value="2"/>
</dbReference>
<feature type="transmembrane region" description="Helical" evidence="4">
    <location>
        <begin position="263"/>
        <end position="281"/>
    </location>
</feature>
<evidence type="ECO:0000256" key="2">
    <source>
        <dbReference type="ARBA" id="ARBA00022989"/>
    </source>
</evidence>
<feature type="transmembrane region" description="Helical" evidence="4">
    <location>
        <begin position="293"/>
        <end position="311"/>
    </location>
</feature>
<proteinExistence type="predicted"/>